<sequence length="257" mass="29595">MSDEESVPCFLEDVRVKFVEGVVCRLLRLHLQTWDKSAASPEFQALLQQFFDRNNALFLFVSKKGCLVASIEVWPSHSFCRISLCAPLLANTNNHQLWPKLLSQDIIRHVERISSKTSVVQGQVHGKTILPIPISTPCGFVAQFSNRFTSRCERYDRSLTHTIETQVIDWTNQIHKTLMEDSADILKTGSNPGPWAELRFWASRKSNMESIYQQLQSPVVQKMEKTLEMMESSYYPTIQMVIGKMCCSERTQKRVYK</sequence>
<dbReference type="GO" id="GO:0007018">
    <property type="term" value="P:microtubule-based movement"/>
    <property type="evidence" value="ECO:0007669"/>
    <property type="project" value="InterPro"/>
</dbReference>
<name>A0A8C6WKT4_9GOBI</name>
<organism evidence="2 3">
    <name type="scientific">Neogobius melanostomus</name>
    <name type="common">round goby</name>
    <dbReference type="NCBI Taxonomy" id="47308"/>
    <lineage>
        <taxon>Eukaryota</taxon>
        <taxon>Metazoa</taxon>
        <taxon>Chordata</taxon>
        <taxon>Craniata</taxon>
        <taxon>Vertebrata</taxon>
        <taxon>Euteleostomi</taxon>
        <taxon>Actinopterygii</taxon>
        <taxon>Neopterygii</taxon>
        <taxon>Teleostei</taxon>
        <taxon>Neoteleostei</taxon>
        <taxon>Acanthomorphata</taxon>
        <taxon>Gobiaria</taxon>
        <taxon>Gobiiformes</taxon>
        <taxon>Gobioidei</taxon>
        <taxon>Gobiidae</taxon>
        <taxon>Benthophilinae</taxon>
        <taxon>Neogobiini</taxon>
        <taxon>Neogobius</taxon>
    </lineage>
</organism>
<dbReference type="AlphaFoldDB" id="A0A8C6WKT4"/>
<dbReference type="GO" id="GO:0051959">
    <property type="term" value="F:dynein light intermediate chain binding"/>
    <property type="evidence" value="ECO:0007669"/>
    <property type="project" value="InterPro"/>
</dbReference>
<evidence type="ECO:0000259" key="1">
    <source>
        <dbReference type="Pfam" id="PF08385"/>
    </source>
</evidence>
<accession>A0A8C6WKT4</accession>
<protein>
    <recommendedName>
        <fullName evidence="1">Dynein heavy chain tail domain-containing protein</fullName>
    </recommendedName>
</protein>
<dbReference type="PANTHER" id="PTHR46532:SF11">
    <property type="entry name" value="DYNEIN AXONEMAL HEAVY CHAIN 12"/>
    <property type="match status" value="1"/>
</dbReference>
<dbReference type="PANTHER" id="PTHR46532">
    <property type="entry name" value="MALE FERTILITY FACTOR KL5"/>
    <property type="match status" value="1"/>
</dbReference>
<reference evidence="2" key="2">
    <citation type="submission" date="2025-09" db="UniProtKB">
        <authorList>
            <consortium name="Ensembl"/>
        </authorList>
    </citation>
    <scope>IDENTIFICATION</scope>
</reference>
<dbReference type="InterPro" id="IPR026983">
    <property type="entry name" value="DHC"/>
</dbReference>
<dbReference type="InterPro" id="IPR013594">
    <property type="entry name" value="Dynein_heavy_tail"/>
</dbReference>
<evidence type="ECO:0000313" key="3">
    <source>
        <dbReference type="Proteomes" id="UP000694523"/>
    </source>
</evidence>
<dbReference type="Ensembl" id="ENSNMLT00000016452.1">
    <property type="protein sequence ID" value="ENSNMLP00000014642.1"/>
    <property type="gene ID" value="ENSNMLG00000009751.1"/>
</dbReference>
<evidence type="ECO:0000313" key="2">
    <source>
        <dbReference type="Ensembl" id="ENSNMLP00000014642.1"/>
    </source>
</evidence>
<feature type="domain" description="Dynein heavy chain tail" evidence="1">
    <location>
        <begin position="161"/>
        <end position="241"/>
    </location>
</feature>
<dbReference type="Proteomes" id="UP000694523">
    <property type="component" value="Unplaced"/>
</dbReference>
<keyword evidence="3" id="KW-1185">Reference proteome</keyword>
<dbReference type="GO" id="GO:0045505">
    <property type="term" value="F:dynein intermediate chain binding"/>
    <property type="evidence" value="ECO:0007669"/>
    <property type="project" value="InterPro"/>
</dbReference>
<dbReference type="GO" id="GO:0005858">
    <property type="term" value="C:axonemal dynein complex"/>
    <property type="evidence" value="ECO:0007669"/>
    <property type="project" value="TreeGrafter"/>
</dbReference>
<proteinExistence type="predicted"/>
<dbReference type="Pfam" id="PF08385">
    <property type="entry name" value="DHC_N1"/>
    <property type="match status" value="1"/>
</dbReference>
<reference evidence="2" key="1">
    <citation type="submission" date="2025-08" db="UniProtKB">
        <authorList>
            <consortium name="Ensembl"/>
        </authorList>
    </citation>
    <scope>IDENTIFICATION</scope>
</reference>